<organism evidence="2 3">
    <name type="scientific">Streptomyces violaceusniger</name>
    <dbReference type="NCBI Taxonomy" id="68280"/>
    <lineage>
        <taxon>Bacteria</taxon>
        <taxon>Bacillati</taxon>
        <taxon>Actinomycetota</taxon>
        <taxon>Actinomycetes</taxon>
        <taxon>Kitasatosporales</taxon>
        <taxon>Streptomycetaceae</taxon>
        <taxon>Streptomyces</taxon>
        <taxon>Streptomyces violaceusniger group</taxon>
    </lineage>
</organism>
<dbReference type="EMBL" id="LLZJ01000406">
    <property type="protein sequence ID" value="KUL45031.1"/>
    <property type="molecule type" value="Genomic_DNA"/>
</dbReference>
<dbReference type="PROSITE" id="PS50943">
    <property type="entry name" value="HTH_CROC1"/>
    <property type="match status" value="1"/>
</dbReference>
<sequence length="398" mass="43848">MNCGEFSQRVRDLLRDRGMSVRAVARHLNYDHAYLSRVLSGKQQPSTQLVTALDNLFKTNGELADIAVRVAPPTASPEAAGSPAITDRILTLNEARGADFVQAIRETSRRLVVLDNELSGVSIAEPAGRAFKVVHRRLGVGDYDPRYERDIQSAAAELAEVAGWALWDAERDDAAQRFNHEALFLANLSGDRSIALLTLQNMAMHSEWRGRNQEALSIARSVLNGKRLSPRVEAMFRIREAKGLVGTGRTSDAIESLQRARSLIEDGNDVGEPDWTWWVTSGEIDRQWGHALQMAGDAQKAIELLLQSVQPGRDVTTGYSSERVARLAQCLLDVNAWRDAEDVAKSLVTAAPGISSGRTLRLIDQVAKQRERLDGAPPSLTDTLEHLGEKLNEDPFTL</sequence>
<dbReference type="InterPro" id="IPR001387">
    <property type="entry name" value="Cro/C1-type_HTH"/>
</dbReference>
<keyword evidence="2" id="KW-0238">DNA-binding</keyword>
<dbReference type="Proteomes" id="UP000053413">
    <property type="component" value="Unassembled WGS sequence"/>
</dbReference>
<dbReference type="Pfam" id="PF13560">
    <property type="entry name" value="HTH_31"/>
    <property type="match status" value="1"/>
</dbReference>
<dbReference type="Gene3D" id="1.25.40.10">
    <property type="entry name" value="Tetratricopeptide repeat domain"/>
    <property type="match status" value="1"/>
</dbReference>
<proteinExistence type="predicted"/>
<evidence type="ECO:0000313" key="2">
    <source>
        <dbReference type="EMBL" id="KUL45031.1"/>
    </source>
</evidence>
<dbReference type="AlphaFoldDB" id="A0A0X3VJK8"/>
<dbReference type="GO" id="GO:0003677">
    <property type="term" value="F:DNA binding"/>
    <property type="evidence" value="ECO:0007669"/>
    <property type="project" value="UniProtKB-KW"/>
</dbReference>
<comment type="caution">
    <text evidence="2">The sequence shown here is derived from an EMBL/GenBank/DDBJ whole genome shotgun (WGS) entry which is preliminary data.</text>
</comment>
<accession>A0A0X3VJK8</accession>
<name>A0A0X3VJK8_STRVO</name>
<dbReference type="OrthoDB" id="3428567at2"/>
<reference evidence="3" key="1">
    <citation type="submission" date="2015-10" db="EMBL/GenBank/DDBJ databases">
        <authorList>
            <person name="Ju K.-S."/>
            <person name="Doroghazi J.R."/>
            <person name="Metcalf W.W."/>
        </authorList>
    </citation>
    <scope>NUCLEOTIDE SEQUENCE [LARGE SCALE GENOMIC DNA]</scope>
    <source>
        <strain evidence="3">NRRL F-8817</strain>
    </source>
</reference>
<gene>
    <name evidence="2" type="ORF">ADL28_38885</name>
</gene>
<protein>
    <submittedName>
        <fullName evidence="2">DNA-binding protein</fullName>
    </submittedName>
</protein>
<dbReference type="SMART" id="SM00530">
    <property type="entry name" value="HTH_XRE"/>
    <property type="match status" value="1"/>
</dbReference>
<evidence type="ECO:0000259" key="1">
    <source>
        <dbReference type="PROSITE" id="PS50943"/>
    </source>
</evidence>
<dbReference type="SUPFAM" id="SSF47413">
    <property type="entry name" value="lambda repressor-like DNA-binding domains"/>
    <property type="match status" value="1"/>
</dbReference>
<evidence type="ECO:0000313" key="3">
    <source>
        <dbReference type="Proteomes" id="UP000053413"/>
    </source>
</evidence>
<dbReference type="InterPro" id="IPR010982">
    <property type="entry name" value="Lambda_DNA-bd_dom_sf"/>
</dbReference>
<dbReference type="SUPFAM" id="SSF48452">
    <property type="entry name" value="TPR-like"/>
    <property type="match status" value="1"/>
</dbReference>
<dbReference type="RefSeq" id="WP_059148514.1">
    <property type="nucleotide sequence ID" value="NZ_LLZJ01000406.1"/>
</dbReference>
<dbReference type="InterPro" id="IPR011990">
    <property type="entry name" value="TPR-like_helical_dom_sf"/>
</dbReference>
<dbReference type="CDD" id="cd00093">
    <property type="entry name" value="HTH_XRE"/>
    <property type="match status" value="1"/>
</dbReference>
<feature type="domain" description="HTH cro/C1-type" evidence="1">
    <location>
        <begin position="10"/>
        <end position="66"/>
    </location>
</feature>
<dbReference type="Gene3D" id="1.10.260.40">
    <property type="entry name" value="lambda repressor-like DNA-binding domains"/>
    <property type="match status" value="1"/>
</dbReference>